<feature type="transmembrane region" description="Helical" evidence="2">
    <location>
        <begin position="19"/>
        <end position="40"/>
    </location>
</feature>
<organism evidence="4">
    <name type="scientific">Aureoumbra lagunensis</name>
    <dbReference type="NCBI Taxonomy" id="44058"/>
    <lineage>
        <taxon>Eukaryota</taxon>
        <taxon>Sar</taxon>
        <taxon>Stramenopiles</taxon>
        <taxon>Ochrophyta</taxon>
        <taxon>Pelagophyceae</taxon>
        <taxon>Pelagomonadales</taxon>
        <taxon>Aureoumbra</taxon>
    </lineage>
</organism>
<accession>A0A7S3JYD5</accession>
<dbReference type="PANTHER" id="PTHR47032:SF1">
    <property type="entry name" value="UDP-D-XYLOSE:L-FUCOSE ALPHA-1,3-D-XYLOSYLTRANSFERASE-RELATED"/>
    <property type="match status" value="1"/>
</dbReference>
<dbReference type="InterPro" id="IPR005069">
    <property type="entry name" value="Nucl-diP-sugar_transferase"/>
</dbReference>
<keyword evidence="2" id="KW-0812">Transmembrane</keyword>
<dbReference type="GO" id="GO:0005794">
    <property type="term" value="C:Golgi apparatus"/>
    <property type="evidence" value="ECO:0007669"/>
    <property type="project" value="TreeGrafter"/>
</dbReference>
<dbReference type="GO" id="GO:0016757">
    <property type="term" value="F:glycosyltransferase activity"/>
    <property type="evidence" value="ECO:0007669"/>
    <property type="project" value="TreeGrafter"/>
</dbReference>
<evidence type="ECO:0000256" key="1">
    <source>
        <dbReference type="SAM" id="Coils"/>
    </source>
</evidence>
<dbReference type="EMBL" id="HBIJ01011145">
    <property type="protein sequence ID" value="CAE0366880.1"/>
    <property type="molecule type" value="Transcribed_RNA"/>
</dbReference>
<evidence type="ECO:0000259" key="3">
    <source>
        <dbReference type="Pfam" id="PF03407"/>
    </source>
</evidence>
<evidence type="ECO:0000256" key="2">
    <source>
        <dbReference type="SAM" id="Phobius"/>
    </source>
</evidence>
<proteinExistence type="predicted"/>
<protein>
    <recommendedName>
        <fullName evidence="3">Nucleotide-diphospho-sugar transferase domain-containing protein</fullName>
    </recommendedName>
</protein>
<feature type="coiled-coil region" evidence="1">
    <location>
        <begin position="98"/>
        <end position="132"/>
    </location>
</feature>
<dbReference type="Pfam" id="PF03407">
    <property type="entry name" value="Nucleotid_trans"/>
    <property type="match status" value="1"/>
</dbReference>
<dbReference type="AlphaFoldDB" id="A0A7S3JYD5"/>
<keyword evidence="1" id="KW-0175">Coiled coil</keyword>
<feature type="domain" description="Nucleotide-diphospho-sugar transferase" evidence="3">
    <location>
        <begin position="333"/>
        <end position="544"/>
    </location>
</feature>
<reference evidence="4" key="1">
    <citation type="submission" date="2021-01" db="EMBL/GenBank/DDBJ databases">
        <authorList>
            <person name="Corre E."/>
            <person name="Pelletier E."/>
            <person name="Niang G."/>
            <person name="Scheremetjew M."/>
            <person name="Finn R."/>
            <person name="Kale V."/>
            <person name="Holt S."/>
            <person name="Cochrane G."/>
            <person name="Meng A."/>
            <person name="Brown T."/>
            <person name="Cohen L."/>
        </authorList>
    </citation>
    <scope>NUCLEOTIDE SEQUENCE</scope>
    <source>
        <strain evidence="4">CCMP1510</strain>
    </source>
</reference>
<keyword evidence="2" id="KW-1133">Transmembrane helix</keyword>
<gene>
    <name evidence="4" type="ORF">ALAG00032_LOCUS7628</name>
</gene>
<keyword evidence="2" id="KW-0472">Membrane</keyword>
<dbReference type="InterPro" id="IPR052636">
    <property type="entry name" value="UDP-D-xylose:L-fucose_XylT"/>
</dbReference>
<dbReference type="PANTHER" id="PTHR47032">
    <property type="entry name" value="UDP-D-XYLOSE:L-FUCOSE ALPHA-1,3-D-XYLOSYLTRANSFERASE-RELATED"/>
    <property type="match status" value="1"/>
</dbReference>
<name>A0A7S3JYD5_9STRA</name>
<sequence>MAPTTQTAARKSRNSGSNYAVVGALCGLLGILAGFTFGHIHGMHNNLSCPVCTTRVDCPKTDPEIRRKVVQLAERVRDMEAIPVVSNKPVPEINEAPCEEIVEHATELQNQVDELHEKVKELQEDKPATIQEDNSLPGKTIWAHVTASEREELWRKTLGGFPYAPGASTSHDALIFKKKDQVCDELDVIVVSNKPGVCLGVFDSRLPIYTMLRFDTTGQGRLIEYERKRASPKKHVPAPPEAYAANKIKDRPLVLAQTDLAPRGPALKEALKATSIFGIEAPRLLKEVKELIARHKIAQKYHTVVSMATNLGTIDLVANFACSCRSVGLADALNSVLVFASDKQSADAIATMGLVSYHDKALGDLPSQAATTYGDFTFVRMMWLKVTAVYLVAANGFNVLFQDADNVWLKDPLVYFAHTADPMVDAFFMDDGARSMRYTPFYANSGFYFLRANDRVVFFMYRLLLSYDLILATRSHQHALIILLLEHVAKFGLTVSILDDQIFPQGKVFHHKKALMQQIVDGKIPSIVFHMCWTAGRTDKLKYMKNMGLWFLESQCTLEAWSKPSSSLTLNAATCCANVKPFKGPTAYTQEITIQSK</sequence>
<evidence type="ECO:0000313" key="4">
    <source>
        <dbReference type="EMBL" id="CAE0366880.1"/>
    </source>
</evidence>